<evidence type="ECO:0000256" key="2">
    <source>
        <dbReference type="ARBA" id="ARBA00009261"/>
    </source>
</evidence>
<feature type="transmembrane region" description="Helical" evidence="9">
    <location>
        <begin position="415"/>
        <end position="433"/>
    </location>
</feature>
<comment type="caution">
    <text evidence="10">The sequence shown here is derived from an EMBL/GenBank/DDBJ whole genome shotgun (WGS) entry which is preliminary data.</text>
</comment>
<keyword evidence="4 9" id="KW-1003">Cell membrane</keyword>
<feature type="transmembrane region" description="Helical" evidence="9">
    <location>
        <begin position="114"/>
        <end position="137"/>
    </location>
</feature>
<evidence type="ECO:0000256" key="3">
    <source>
        <dbReference type="ARBA" id="ARBA00022448"/>
    </source>
</evidence>
<keyword evidence="5 9" id="KW-0812">Transmembrane</keyword>
<dbReference type="PRINTS" id="PR00175">
    <property type="entry name" value="NAALASMPORT"/>
</dbReference>
<evidence type="ECO:0000313" key="11">
    <source>
        <dbReference type="Proteomes" id="UP000186030"/>
    </source>
</evidence>
<dbReference type="NCBIfam" id="TIGR00835">
    <property type="entry name" value="agcS"/>
    <property type="match status" value="1"/>
</dbReference>
<proteinExistence type="inferred from homology"/>
<sequence length="512" mass="55699">MTEKYKYFIIKFVFIEKKGDEWMEKWVETVSNLVWSPALIILCIVVGLFFSLSTRFLQLRHFAEMIRQMFRGKSSDEGISSFQALSLALSGRVGTGNIAGVATAIAYGGPGAVFWMWLIAFVGAGSAFVEAALAQVYKTKQDGQFRGGPAYYIEKGLKWKWYAVLFAVVTVLATGVLLPGVQANSIAEGMKNAFSIHPAITGIGIVVLLGIIILGGVKRIARAAEFIVPFMAIGYILMAVIIVVVNIEKLPEVLGLIFRSAFGADAAFGGILGAAISWGVKRGIYSNEAGQGTAPHAAAAAEVSHPAKQGLVQAFSVYIDTWFVCSATAFMILMTGMYNVTPEGKAPIVQTLGDVKPGPIYTQKAVETVFPDLGAPFVAVALFFFAFTTIMAYYYMAETNIAYLGRLLKWKNVRAFQFALKIVMLGVVFYGSVKTAELAWMLGDIGVGSMAWLNLIAILLLAKPALKVLKDYEQQKKEGRDPVFDPAKLGIEGADFWEYDYKARETKAASGK</sequence>
<evidence type="ECO:0000256" key="4">
    <source>
        <dbReference type="ARBA" id="ARBA00022475"/>
    </source>
</evidence>
<feature type="transmembrane region" description="Helical" evidence="9">
    <location>
        <begin position="439"/>
        <end position="462"/>
    </location>
</feature>
<dbReference type="InterPro" id="IPR001463">
    <property type="entry name" value="Na/Ala_symport"/>
</dbReference>
<evidence type="ECO:0000256" key="7">
    <source>
        <dbReference type="ARBA" id="ARBA00022989"/>
    </source>
</evidence>
<comment type="subcellular location">
    <subcellularLocation>
        <location evidence="1 9">Cell membrane</location>
        <topology evidence="1 9">Multi-pass membrane protein</topology>
    </subcellularLocation>
</comment>
<dbReference type="PANTHER" id="PTHR30330:SF7">
    <property type="entry name" value="SODIUM_PROTON-DEPENDENT ALANINE CARRIER PROTEIN YRBD-RELATED"/>
    <property type="match status" value="1"/>
</dbReference>
<dbReference type="Proteomes" id="UP000186030">
    <property type="component" value="Unassembled WGS sequence"/>
</dbReference>
<evidence type="ECO:0000256" key="9">
    <source>
        <dbReference type="RuleBase" id="RU363064"/>
    </source>
</evidence>
<dbReference type="GO" id="GO:0005886">
    <property type="term" value="C:plasma membrane"/>
    <property type="evidence" value="ECO:0007669"/>
    <property type="project" value="UniProtKB-SubCell"/>
</dbReference>
<feature type="transmembrane region" description="Helical" evidence="9">
    <location>
        <begin position="161"/>
        <end position="181"/>
    </location>
</feature>
<dbReference type="PROSITE" id="PS00873">
    <property type="entry name" value="NA_ALANINE_SYMP"/>
    <property type="match status" value="1"/>
</dbReference>
<dbReference type="Gene3D" id="1.20.1740.10">
    <property type="entry name" value="Amino acid/polyamine transporter I"/>
    <property type="match status" value="1"/>
</dbReference>
<feature type="transmembrane region" description="Helical" evidence="9">
    <location>
        <begin position="193"/>
        <end position="214"/>
    </location>
</feature>
<dbReference type="GO" id="GO:0005283">
    <property type="term" value="F:amino acid:sodium symporter activity"/>
    <property type="evidence" value="ECO:0007669"/>
    <property type="project" value="InterPro"/>
</dbReference>
<protein>
    <submittedName>
        <fullName evidence="10">Sodium/alanine symporter family protein</fullName>
    </submittedName>
</protein>
<dbReference type="PANTHER" id="PTHR30330">
    <property type="entry name" value="AGSS FAMILY TRANSPORTER, SODIUM-ALANINE"/>
    <property type="match status" value="1"/>
</dbReference>
<accession>A0A1Q5T9A5</accession>
<keyword evidence="8 9" id="KW-0472">Membrane</keyword>
<feature type="transmembrane region" description="Helical" evidence="9">
    <location>
        <begin position="226"/>
        <end position="247"/>
    </location>
</feature>
<keyword evidence="3 9" id="KW-0813">Transport</keyword>
<comment type="similarity">
    <text evidence="2 9">Belongs to the alanine or glycine:cation symporter (AGCS) (TC 2.A.25) family.</text>
</comment>
<reference evidence="10 11" key="1">
    <citation type="submission" date="2016-11" db="EMBL/GenBank/DDBJ databases">
        <authorList>
            <person name="Kadnikov V."/>
            <person name="Nazina T."/>
        </authorList>
    </citation>
    <scope>NUCLEOTIDE SEQUENCE [LARGE SCALE GENOMIC DNA]</scope>
    <source>
        <strain evidence="10 11">1017</strain>
    </source>
</reference>
<organism evidence="10 11">
    <name type="scientific">Geobacillus proteiniphilus</name>
    <dbReference type="NCBI Taxonomy" id="860353"/>
    <lineage>
        <taxon>Bacteria</taxon>
        <taxon>Bacillati</taxon>
        <taxon>Bacillota</taxon>
        <taxon>Bacilli</taxon>
        <taxon>Bacillales</taxon>
        <taxon>Anoxybacillaceae</taxon>
        <taxon>Geobacillus</taxon>
    </lineage>
</organism>
<dbReference type="EMBL" id="MQMG01000002">
    <property type="protein sequence ID" value="OKO96791.1"/>
    <property type="molecule type" value="Genomic_DNA"/>
</dbReference>
<keyword evidence="6 9" id="KW-0769">Symport</keyword>
<gene>
    <name evidence="10" type="ORF">BRO54_0344</name>
</gene>
<dbReference type="Pfam" id="PF01235">
    <property type="entry name" value="Na_Ala_symp"/>
    <property type="match status" value="1"/>
</dbReference>
<evidence type="ECO:0000256" key="6">
    <source>
        <dbReference type="ARBA" id="ARBA00022847"/>
    </source>
</evidence>
<evidence type="ECO:0000256" key="1">
    <source>
        <dbReference type="ARBA" id="ARBA00004651"/>
    </source>
</evidence>
<name>A0A1Q5T9A5_9BACL</name>
<reference evidence="11" key="2">
    <citation type="submission" date="2017-01" db="EMBL/GenBank/DDBJ databases">
        <title>Genome sequencing and annotation of Geobacillus sp. 1017, a Hydrocarbon-Oxidizing Thermophilic Bacterium Isolated from a Heavy Oil Reservoir (China).</title>
        <authorList>
            <person name="Kadnikov V.V."/>
            <person name="Mardanov A.V."/>
            <person name="Poltaraus A.B."/>
            <person name="Sokolova D.S."/>
            <person name="Semenova E.M."/>
            <person name="Ravin N.V."/>
            <person name="Tourova T.P."/>
            <person name="Nazina T.N."/>
        </authorList>
    </citation>
    <scope>NUCLEOTIDE SEQUENCE [LARGE SCALE GENOMIC DNA]</scope>
    <source>
        <strain evidence="11">1017</strain>
    </source>
</reference>
<feature type="transmembrane region" description="Helical" evidence="9">
    <location>
        <begin position="373"/>
        <end position="395"/>
    </location>
</feature>
<evidence type="ECO:0000256" key="5">
    <source>
        <dbReference type="ARBA" id="ARBA00022692"/>
    </source>
</evidence>
<dbReference type="AlphaFoldDB" id="A0A1Q5T9A5"/>
<dbReference type="FunFam" id="1.20.1740.10:FF:000004">
    <property type="entry name" value="Sodium:alanine symporter family protein"/>
    <property type="match status" value="1"/>
</dbReference>
<keyword evidence="7 9" id="KW-1133">Transmembrane helix</keyword>
<feature type="transmembrane region" description="Helical" evidence="9">
    <location>
        <begin position="317"/>
        <end position="338"/>
    </location>
</feature>
<feature type="transmembrane region" description="Helical" evidence="9">
    <location>
        <begin position="253"/>
        <end position="276"/>
    </location>
</feature>
<evidence type="ECO:0000256" key="8">
    <source>
        <dbReference type="ARBA" id="ARBA00023136"/>
    </source>
</evidence>
<evidence type="ECO:0000313" key="10">
    <source>
        <dbReference type="EMBL" id="OKO96791.1"/>
    </source>
</evidence>
<feature type="transmembrane region" description="Helical" evidence="9">
    <location>
        <begin position="33"/>
        <end position="57"/>
    </location>
</feature>